<dbReference type="AlphaFoldDB" id="A0A9W4XGY9"/>
<reference evidence="1" key="1">
    <citation type="submission" date="2023-01" db="EMBL/GenBank/DDBJ databases">
        <authorList>
            <person name="Van Ghelder C."/>
            <person name="Rancurel C."/>
        </authorList>
    </citation>
    <scope>NUCLEOTIDE SEQUENCE</scope>
    <source>
        <strain evidence="1">CNCM I-4278</strain>
    </source>
</reference>
<dbReference type="EMBL" id="CAOQHR010000001">
    <property type="protein sequence ID" value="CAI6256684.1"/>
    <property type="molecule type" value="Genomic_DNA"/>
</dbReference>
<name>A0A9W4XGY9_9PLEO</name>
<evidence type="ECO:0000313" key="1">
    <source>
        <dbReference type="EMBL" id="CAI6256684.1"/>
    </source>
</evidence>
<protein>
    <submittedName>
        <fullName evidence="1">Uncharacterized protein</fullName>
    </submittedName>
</protein>
<comment type="caution">
    <text evidence="1">The sequence shown here is derived from an EMBL/GenBank/DDBJ whole genome shotgun (WGS) entry which is preliminary data.</text>
</comment>
<gene>
    <name evidence="1" type="ORF">PDIGIT_LOCUS1183</name>
</gene>
<proteinExistence type="predicted"/>
<organism evidence="1 2">
    <name type="scientific">Periconia digitata</name>
    <dbReference type="NCBI Taxonomy" id="1303443"/>
    <lineage>
        <taxon>Eukaryota</taxon>
        <taxon>Fungi</taxon>
        <taxon>Dikarya</taxon>
        <taxon>Ascomycota</taxon>
        <taxon>Pezizomycotina</taxon>
        <taxon>Dothideomycetes</taxon>
        <taxon>Pleosporomycetidae</taxon>
        <taxon>Pleosporales</taxon>
        <taxon>Massarineae</taxon>
        <taxon>Periconiaceae</taxon>
        <taxon>Periconia</taxon>
    </lineage>
</organism>
<evidence type="ECO:0000313" key="2">
    <source>
        <dbReference type="Proteomes" id="UP001152607"/>
    </source>
</evidence>
<accession>A0A9W4XGY9</accession>
<dbReference type="Proteomes" id="UP001152607">
    <property type="component" value="Unassembled WGS sequence"/>
</dbReference>
<sequence>MAPSVHGVLEYDQALQSNKDIQQLKTRVTIDDLAFYYDDKDKLALLMGGTYDELTAWIKDNKAIADVLNHQWENVEKTGVADGLHNMMDRLRVITFGLVALLHHSDPFVRSTPANANDGTFPEITYHNIVKCHQAMVDKGLFVNKGYTNEAEHQRAYIFLNAMMLHRANPADINAAKAKLEEVFKDAQVSGVSVD</sequence>
<keyword evidence="2" id="KW-1185">Reference proteome</keyword>